<evidence type="ECO:0000259" key="4">
    <source>
        <dbReference type="PROSITE" id="PS51063"/>
    </source>
</evidence>
<dbReference type="Gene3D" id="2.60.120.10">
    <property type="entry name" value="Jelly Rolls"/>
    <property type="match status" value="1"/>
</dbReference>
<dbReference type="AlphaFoldDB" id="A0A251X834"/>
<dbReference type="CDD" id="cd00092">
    <property type="entry name" value="HTH_CRP"/>
    <property type="match status" value="1"/>
</dbReference>
<dbReference type="GO" id="GO:0003677">
    <property type="term" value="F:DNA binding"/>
    <property type="evidence" value="ECO:0007669"/>
    <property type="project" value="UniProtKB-KW"/>
</dbReference>
<dbReference type="PANTHER" id="PTHR24567">
    <property type="entry name" value="CRP FAMILY TRANSCRIPTIONAL REGULATORY PROTEIN"/>
    <property type="match status" value="1"/>
</dbReference>
<dbReference type="PROSITE" id="PS51063">
    <property type="entry name" value="HTH_CRP_2"/>
    <property type="match status" value="1"/>
</dbReference>
<keyword evidence="2" id="KW-0238">DNA-binding</keyword>
<reference evidence="5 6" key="1">
    <citation type="submission" date="2016-12" db="EMBL/GenBank/DDBJ databases">
        <title>Thioflexothrix psekupsii D3 genome sequencing and assembly.</title>
        <authorList>
            <person name="Fomenkov A."/>
            <person name="Vincze T."/>
            <person name="Grabovich M."/>
            <person name="Anton B.P."/>
            <person name="Dubinina G."/>
            <person name="Orlova M."/>
            <person name="Belousova E."/>
            <person name="Roberts R.J."/>
        </authorList>
    </citation>
    <scope>NUCLEOTIDE SEQUENCE [LARGE SCALE GENOMIC DNA]</scope>
    <source>
        <strain evidence="5">D3</strain>
    </source>
</reference>
<dbReference type="SUPFAM" id="SSF51206">
    <property type="entry name" value="cAMP-binding domain-like"/>
    <property type="match status" value="1"/>
</dbReference>
<dbReference type="GO" id="GO:0005829">
    <property type="term" value="C:cytosol"/>
    <property type="evidence" value="ECO:0007669"/>
    <property type="project" value="TreeGrafter"/>
</dbReference>
<evidence type="ECO:0000256" key="2">
    <source>
        <dbReference type="ARBA" id="ARBA00023125"/>
    </source>
</evidence>
<accession>A0A251X834</accession>
<dbReference type="CDD" id="cd00038">
    <property type="entry name" value="CAP_ED"/>
    <property type="match status" value="1"/>
</dbReference>
<name>A0A251X834_9GAMM</name>
<protein>
    <recommendedName>
        <fullName evidence="4">HTH crp-type domain-containing protein</fullName>
    </recommendedName>
</protein>
<dbReference type="SMART" id="SM00100">
    <property type="entry name" value="cNMP"/>
    <property type="match status" value="1"/>
</dbReference>
<evidence type="ECO:0000256" key="3">
    <source>
        <dbReference type="ARBA" id="ARBA00023163"/>
    </source>
</evidence>
<gene>
    <name evidence="5" type="ORF">TPSD3_11780</name>
</gene>
<dbReference type="InterPro" id="IPR018490">
    <property type="entry name" value="cNMP-bd_dom_sf"/>
</dbReference>
<dbReference type="PANTHER" id="PTHR24567:SF75">
    <property type="entry name" value="FUMARATE AND NITRATE REDUCTION REGULATORY PROTEIN"/>
    <property type="match status" value="1"/>
</dbReference>
<dbReference type="InterPro" id="IPR000595">
    <property type="entry name" value="cNMP-bd_dom"/>
</dbReference>
<feature type="domain" description="HTH crp-type" evidence="4">
    <location>
        <begin position="135"/>
        <end position="209"/>
    </location>
</feature>
<dbReference type="InterPro" id="IPR014710">
    <property type="entry name" value="RmlC-like_jellyroll"/>
</dbReference>
<proteinExistence type="predicted"/>
<dbReference type="Pfam" id="PF00027">
    <property type="entry name" value="cNMP_binding"/>
    <property type="match status" value="1"/>
</dbReference>
<dbReference type="Pfam" id="PF13545">
    <property type="entry name" value="HTH_Crp_2"/>
    <property type="match status" value="1"/>
</dbReference>
<keyword evidence="3" id="KW-0804">Transcription</keyword>
<evidence type="ECO:0000313" key="6">
    <source>
        <dbReference type="Proteomes" id="UP000194798"/>
    </source>
</evidence>
<dbReference type="InterPro" id="IPR050397">
    <property type="entry name" value="Env_Response_Regulators"/>
</dbReference>
<keyword evidence="1" id="KW-0805">Transcription regulation</keyword>
<organism evidence="5 6">
    <name type="scientific">Thioflexithrix psekupsensis</name>
    <dbReference type="NCBI Taxonomy" id="1570016"/>
    <lineage>
        <taxon>Bacteria</taxon>
        <taxon>Pseudomonadati</taxon>
        <taxon>Pseudomonadota</taxon>
        <taxon>Gammaproteobacteria</taxon>
        <taxon>Thiotrichales</taxon>
        <taxon>Thioflexithrix</taxon>
    </lineage>
</organism>
<dbReference type="InterPro" id="IPR036388">
    <property type="entry name" value="WH-like_DNA-bd_sf"/>
</dbReference>
<evidence type="ECO:0000256" key="1">
    <source>
        <dbReference type="ARBA" id="ARBA00023015"/>
    </source>
</evidence>
<evidence type="ECO:0000313" key="5">
    <source>
        <dbReference type="EMBL" id="OUD13369.1"/>
    </source>
</evidence>
<comment type="caution">
    <text evidence="5">The sequence shown here is derived from an EMBL/GenBank/DDBJ whole genome shotgun (WGS) entry which is preliminary data.</text>
</comment>
<dbReference type="SMART" id="SM00419">
    <property type="entry name" value="HTH_CRP"/>
    <property type="match status" value="1"/>
</dbReference>
<dbReference type="InterPro" id="IPR012318">
    <property type="entry name" value="HTH_CRP"/>
</dbReference>
<dbReference type="EMBL" id="MSLT01000018">
    <property type="protein sequence ID" value="OUD13369.1"/>
    <property type="molecule type" value="Genomic_DNA"/>
</dbReference>
<dbReference type="SUPFAM" id="SSF46785">
    <property type="entry name" value="Winged helix' DNA-binding domain"/>
    <property type="match status" value="1"/>
</dbReference>
<dbReference type="Gene3D" id="1.10.10.10">
    <property type="entry name" value="Winged helix-like DNA-binding domain superfamily/Winged helix DNA-binding domain"/>
    <property type="match status" value="1"/>
</dbReference>
<dbReference type="Proteomes" id="UP000194798">
    <property type="component" value="Unassembled WGS sequence"/>
</dbReference>
<dbReference type="GO" id="GO:0003700">
    <property type="term" value="F:DNA-binding transcription factor activity"/>
    <property type="evidence" value="ECO:0007669"/>
    <property type="project" value="TreeGrafter"/>
</dbReference>
<dbReference type="PRINTS" id="PR00034">
    <property type="entry name" value="HTHCRP"/>
</dbReference>
<sequence>MYQAIPDIQLDIVQQYRAEQRVVSVKTHLYHQGEKHTNTYTLFSGWVMLYKTLSNGSRQVLRYALPGDFLSFQPDMAGPMNHSAQALTDCVVCVFPRQNLLEMFHKHPELAVQVAWITARDMALGHEYLVSIGRKNARERLAFLFLELFHRMRMHVPSLGNTIPFPMTQEDIADTIGLTLVHVNRTLRSLRQEGLIKLAHHSLTILDYAALSELAGYNAENLVNQPLL</sequence>
<dbReference type="InterPro" id="IPR036390">
    <property type="entry name" value="WH_DNA-bd_sf"/>
</dbReference>
<keyword evidence="6" id="KW-1185">Reference proteome</keyword>